<keyword evidence="2" id="KW-1185">Reference proteome</keyword>
<dbReference type="RefSeq" id="WP_311676279.1">
    <property type="nucleotide sequence ID" value="NZ_JAVREQ010000068.1"/>
</dbReference>
<sequence length="73" mass="8061">MTSLAAEEGVNKATEILRRQDGGIRALDRLTAEVGRQSAGAYLDDRGRPVVYVLSECRRPGFNKRRRNEGSGL</sequence>
<reference evidence="2" key="1">
    <citation type="submission" date="2023-07" db="EMBL/GenBank/DDBJ databases">
        <title>30 novel species of actinomycetes from the DSMZ collection.</title>
        <authorList>
            <person name="Nouioui I."/>
        </authorList>
    </citation>
    <scope>NUCLEOTIDE SEQUENCE [LARGE SCALE GENOMIC DNA]</scope>
    <source>
        <strain evidence="2">DSM 42041</strain>
    </source>
</reference>
<proteinExistence type="predicted"/>
<gene>
    <name evidence="1" type="ORF">RM572_28585</name>
</gene>
<name>A0ABU2P0D5_9ACTN</name>
<protein>
    <submittedName>
        <fullName evidence="1">Uncharacterized protein</fullName>
    </submittedName>
</protein>
<dbReference type="EMBL" id="JAVREQ010000068">
    <property type="protein sequence ID" value="MDT0382710.1"/>
    <property type="molecule type" value="Genomic_DNA"/>
</dbReference>
<evidence type="ECO:0000313" key="1">
    <source>
        <dbReference type="EMBL" id="MDT0382710.1"/>
    </source>
</evidence>
<dbReference type="Proteomes" id="UP001183414">
    <property type="component" value="Unassembled WGS sequence"/>
</dbReference>
<comment type="caution">
    <text evidence="1">The sequence shown here is derived from an EMBL/GenBank/DDBJ whole genome shotgun (WGS) entry which is preliminary data.</text>
</comment>
<accession>A0ABU2P0D5</accession>
<evidence type="ECO:0000313" key="2">
    <source>
        <dbReference type="Proteomes" id="UP001183414"/>
    </source>
</evidence>
<organism evidence="1 2">
    <name type="scientific">Streptomyces hazeniae</name>
    <dbReference type="NCBI Taxonomy" id="3075538"/>
    <lineage>
        <taxon>Bacteria</taxon>
        <taxon>Bacillati</taxon>
        <taxon>Actinomycetota</taxon>
        <taxon>Actinomycetes</taxon>
        <taxon>Kitasatosporales</taxon>
        <taxon>Streptomycetaceae</taxon>
        <taxon>Streptomyces</taxon>
    </lineage>
</organism>